<reference evidence="3 4" key="3">
    <citation type="submission" date="2019-11" db="EMBL/GenBank/DDBJ databases">
        <title>A de novo genome assembly of a pear dwarfing rootstock.</title>
        <authorList>
            <person name="Wang F."/>
            <person name="Wang J."/>
            <person name="Li S."/>
            <person name="Zhang Y."/>
            <person name="Fang M."/>
            <person name="Ma L."/>
            <person name="Zhao Y."/>
            <person name="Jiang S."/>
        </authorList>
    </citation>
    <scope>NUCLEOTIDE SEQUENCE [LARGE SCALE GENOMIC DNA]</scope>
    <source>
        <strain evidence="3">S2</strain>
        <tissue evidence="3">Leaf</tissue>
    </source>
</reference>
<evidence type="ECO:0000259" key="2">
    <source>
        <dbReference type="Pfam" id="PF00078"/>
    </source>
</evidence>
<dbReference type="CDD" id="cd01647">
    <property type="entry name" value="RT_LTR"/>
    <property type="match status" value="1"/>
</dbReference>
<accession>A0A5N5FWW6</accession>
<dbReference type="GO" id="GO:0003676">
    <property type="term" value="F:nucleic acid binding"/>
    <property type="evidence" value="ECO:0007669"/>
    <property type="project" value="InterPro"/>
</dbReference>
<organism evidence="3 4">
    <name type="scientific">Pyrus ussuriensis x Pyrus communis</name>
    <dbReference type="NCBI Taxonomy" id="2448454"/>
    <lineage>
        <taxon>Eukaryota</taxon>
        <taxon>Viridiplantae</taxon>
        <taxon>Streptophyta</taxon>
        <taxon>Embryophyta</taxon>
        <taxon>Tracheophyta</taxon>
        <taxon>Spermatophyta</taxon>
        <taxon>Magnoliopsida</taxon>
        <taxon>eudicotyledons</taxon>
        <taxon>Gunneridae</taxon>
        <taxon>Pentapetalae</taxon>
        <taxon>rosids</taxon>
        <taxon>fabids</taxon>
        <taxon>Rosales</taxon>
        <taxon>Rosaceae</taxon>
        <taxon>Amygdaloideae</taxon>
        <taxon>Maleae</taxon>
        <taxon>Pyrus</taxon>
    </lineage>
</organism>
<name>A0A5N5FWW6_9ROSA</name>
<dbReference type="PANTHER" id="PTHR37984">
    <property type="entry name" value="PROTEIN CBG26694"/>
    <property type="match status" value="1"/>
</dbReference>
<protein>
    <recommendedName>
        <fullName evidence="2">Reverse transcriptase domain-containing protein</fullName>
    </recommendedName>
</protein>
<reference evidence="4" key="2">
    <citation type="submission" date="2019-10" db="EMBL/GenBank/DDBJ databases">
        <title>A de novo genome assembly of a pear dwarfing rootstock.</title>
        <authorList>
            <person name="Wang F."/>
            <person name="Wang J."/>
            <person name="Li S."/>
            <person name="Zhang Y."/>
            <person name="Fang M."/>
            <person name="Ma L."/>
            <person name="Zhao Y."/>
            <person name="Jiang S."/>
        </authorList>
    </citation>
    <scope>NUCLEOTIDE SEQUENCE [LARGE SCALE GENOMIC DNA]</scope>
</reference>
<proteinExistence type="predicted"/>
<gene>
    <name evidence="3" type="ORF">D8674_003789</name>
</gene>
<dbReference type="SUPFAM" id="SSF53098">
    <property type="entry name" value="Ribonuclease H-like"/>
    <property type="match status" value="1"/>
</dbReference>
<dbReference type="AlphaFoldDB" id="A0A5N5FWW6"/>
<dbReference type="InterPro" id="IPR036397">
    <property type="entry name" value="RNaseH_sf"/>
</dbReference>
<dbReference type="OrthoDB" id="1165525at2759"/>
<dbReference type="Proteomes" id="UP000327157">
    <property type="component" value="Chromosome 10"/>
</dbReference>
<dbReference type="InterPro" id="IPR000477">
    <property type="entry name" value="RT_dom"/>
</dbReference>
<reference evidence="3 4" key="1">
    <citation type="submission" date="2019-09" db="EMBL/GenBank/DDBJ databases">
        <authorList>
            <person name="Ou C."/>
        </authorList>
    </citation>
    <scope>NUCLEOTIDE SEQUENCE [LARGE SCALE GENOMIC DNA]</scope>
    <source>
        <strain evidence="3">S2</strain>
        <tissue evidence="3">Leaf</tissue>
    </source>
</reference>
<feature type="region of interest" description="Disordered" evidence="1">
    <location>
        <begin position="401"/>
        <end position="478"/>
    </location>
</feature>
<dbReference type="EMBL" id="SMOL01000695">
    <property type="protein sequence ID" value="KAB2602784.1"/>
    <property type="molecule type" value="Genomic_DNA"/>
</dbReference>
<sequence length="746" mass="84319">MRWGPLSIKKNLKKIKNVNKILKIEPQKKKPRSHHRTPRNPILFIIFPIPLMADLLLRSVRKPQKKLCARPKVMTNTMGRIKKPGPAGRHCYCRISRPRNTFSLDKQHCVERPRAFLPRSQSQDTEVNSALNATTSNFTPRLSSADELARPFHEQFYRPGMEIFVSSLARMAQASDESPMEYLTRFKSARNWCRVPLPEVEFVRIVLNGLDVEYKKKFLGANIRDMYELAQHVEQYDYLLREEKISKSPSRGTLYKNPTALAQVNGKDTKARSATEEVSKSSKVYTFDITKADAIFDQLLAAKIIKLRPGHIIPKADELKGKVYCKYHNSNKHATNNCVVFRDTIQSWIEKGKLKFPEKQMAVDVNPFPSTTIGMVDAHLPKNKRKAEYVPVHHIRQRNGRTRLKLDVFSNASPTEQSGPPADEPITRSSSDETRESKVLCDHCKTPVKPGKKTSSTPPTDPTISPKELGPRRQVFDRLGPQVRPKDQASAMRRLDFDAPFYNEDYYSPNHELLSFMDGHAGYNQIFIAEADVHKTAFRCPGALGTYEWVVMLFGLKNAGATYQRAMNMIFHDLIGTIIECAFGVSAGNFLGFLVHHRGIEVDANKARAIISALPPITKKQLQSLLGQINFLRRFIEYAASLNIRLEQSTPYYPQANGQAEASNKVLIGILKKMNMCHEKINAKERRLTKAKETSCGGMGISSSCGLASMAGLSASERPLASAWATGMFSTRHLFDLVQQMNLLYQ</sequence>
<dbReference type="Gene3D" id="3.30.420.10">
    <property type="entry name" value="Ribonuclease H-like superfamily/Ribonuclease H"/>
    <property type="match status" value="1"/>
</dbReference>
<dbReference type="InterPro" id="IPR050951">
    <property type="entry name" value="Retrovirus_Pol_polyprotein"/>
</dbReference>
<dbReference type="PANTHER" id="PTHR37984:SF5">
    <property type="entry name" value="PROTEIN NYNRIN-LIKE"/>
    <property type="match status" value="1"/>
</dbReference>
<feature type="compositionally biased region" description="Basic and acidic residues" evidence="1">
    <location>
        <begin position="430"/>
        <end position="445"/>
    </location>
</feature>
<dbReference type="InterPro" id="IPR012337">
    <property type="entry name" value="RNaseH-like_sf"/>
</dbReference>
<dbReference type="Gene3D" id="3.10.10.10">
    <property type="entry name" value="HIV Type 1 Reverse Transcriptase, subunit A, domain 1"/>
    <property type="match status" value="1"/>
</dbReference>
<evidence type="ECO:0000313" key="3">
    <source>
        <dbReference type="EMBL" id="KAB2602784.1"/>
    </source>
</evidence>
<feature type="compositionally biased region" description="Low complexity" evidence="1">
    <location>
        <begin position="447"/>
        <end position="467"/>
    </location>
</feature>
<keyword evidence="4" id="KW-1185">Reference proteome</keyword>
<feature type="domain" description="Reverse transcriptase" evidence="2">
    <location>
        <begin position="509"/>
        <end position="577"/>
    </location>
</feature>
<dbReference type="SUPFAM" id="SSF56672">
    <property type="entry name" value="DNA/RNA polymerases"/>
    <property type="match status" value="1"/>
</dbReference>
<dbReference type="Pfam" id="PF00078">
    <property type="entry name" value="RVT_1"/>
    <property type="match status" value="1"/>
</dbReference>
<comment type="caution">
    <text evidence="3">The sequence shown here is derived from an EMBL/GenBank/DDBJ whole genome shotgun (WGS) entry which is preliminary data.</text>
</comment>
<evidence type="ECO:0000256" key="1">
    <source>
        <dbReference type="SAM" id="MobiDB-lite"/>
    </source>
</evidence>
<dbReference type="InterPro" id="IPR043502">
    <property type="entry name" value="DNA/RNA_pol_sf"/>
</dbReference>
<dbReference type="InterPro" id="IPR043128">
    <property type="entry name" value="Rev_trsase/Diguanyl_cyclase"/>
</dbReference>
<evidence type="ECO:0000313" key="4">
    <source>
        <dbReference type="Proteomes" id="UP000327157"/>
    </source>
</evidence>
<dbReference type="Gene3D" id="3.30.70.270">
    <property type="match status" value="1"/>
</dbReference>